<sequence length="168" mass="18040">MTQANPQGIGPEDFRFTLGRFASGVTIITARSADGAVHGMTASAFVSVSLNPPLILVSVDKRARMHEVLMSESTQQFGVNILAQDQVHLSNHFAGRPGPEEAVPWREQAGFPVLGDTVASLVCHKSQVLDGGDHTLFLGLITSTEYSDKEPLLYFKGKYGTLAGEPQS</sequence>
<dbReference type="SUPFAM" id="SSF50475">
    <property type="entry name" value="FMN-binding split barrel"/>
    <property type="match status" value="1"/>
</dbReference>
<feature type="domain" description="Flavin reductase like" evidence="2">
    <location>
        <begin position="18"/>
        <end position="161"/>
    </location>
</feature>
<keyword evidence="1" id="KW-0560">Oxidoreductase</keyword>
<evidence type="ECO:0000313" key="4">
    <source>
        <dbReference type="Proteomes" id="UP000007718"/>
    </source>
</evidence>
<dbReference type="GO" id="GO:0006208">
    <property type="term" value="P:pyrimidine nucleobase catabolic process"/>
    <property type="evidence" value="ECO:0007669"/>
    <property type="project" value="TreeGrafter"/>
</dbReference>
<evidence type="ECO:0000313" key="3">
    <source>
        <dbReference type="EMBL" id="ADY26982.1"/>
    </source>
</evidence>
<dbReference type="InterPro" id="IPR002563">
    <property type="entry name" value="Flavin_Rdtase-like_dom"/>
</dbReference>
<dbReference type="GO" id="GO:0042602">
    <property type="term" value="F:riboflavin reductase (NADPH) activity"/>
    <property type="evidence" value="ECO:0007669"/>
    <property type="project" value="TreeGrafter"/>
</dbReference>
<dbReference type="eggNOG" id="COG1853">
    <property type="taxonomic scope" value="Bacteria"/>
</dbReference>
<dbReference type="Pfam" id="PF01613">
    <property type="entry name" value="Flavin_Reduct"/>
    <property type="match status" value="1"/>
</dbReference>
<reference evidence="3 4" key="2">
    <citation type="journal article" date="2012" name="Stand. Genomic Sci.">
        <title>Complete genome sequence of the orange-red pigmented, radioresistant Deinococcus proteolyticus type strain (MRP(T)).</title>
        <authorList>
            <person name="Copeland A."/>
            <person name="Zeytun A."/>
            <person name="Yassawong M."/>
            <person name="Nolan M."/>
            <person name="Lucas S."/>
            <person name="Hammon N."/>
            <person name="Deshpande S."/>
            <person name="Cheng J.F."/>
            <person name="Han C."/>
            <person name="Tapia R."/>
            <person name="Goodwin L.A."/>
            <person name="Pitluck S."/>
            <person name="Mavromatis K."/>
            <person name="Liolios K."/>
            <person name="Pagani I."/>
            <person name="Ivanova N."/>
            <person name="Mikhailova N."/>
            <person name="Pati A."/>
            <person name="Chen A."/>
            <person name="Palaniappan K."/>
            <person name="Land M."/>
            <person name="Hauser L."/>
            <person name="Jeffries C.D."/>
            <person name="Brambilla E.M."/>
            <person name="Rohde M."/>
            <person name="Sikorski J."/>
            <person name="Pukall R."/>
            <person name="Goker M."/>
            <person name="Detter J.C."/>
            <person name="Woyke T."/>
            <person name="Bristow J."/>
            <person name="Eisen J.A."/>
            <person name="Markowitz V."/>
            <person name="Hugenholtz P."/>
            <person name="Kyrpides N.C."/>
            <person name="Klenk H.P."/>
            <person name="Lapidus A."/>
        </authorList>
    </citation>
    <scope>NUCLEOTIDE SEQUENCE [LARGE SCALE GENOMIC DNA]</scope>
    <source>
        <strain evidence="4">ATCC 35074 / DSM 20540 / JCM 6276 / NBRC 101906 / NCIMB 13154 / VKM Ac-1939 / CCM 2703 / MRP</strain>
    </source>
</reference>
<accession>F0RLX2</accession>
<protein>
    <submittedName>
        <fullName evidence="3">Flavin reductase domain protein FMN-binding protein</fullName>
    </submittedName>
</protein>
<dbReference type="EMBL" id="CP002536">
    <property type="protein sequence ID" value="ADY26982.1"/>
    <property type="molecule type" value="Genomic_DNA"/>
</dbReference>
<dbReference type="STRING" id="693977.Deipr_1850"/>
<dbReference type="OrthoDB" id="9792858at2"/>
<gene>
    <name evidence="3" type="ordered locus">Deipr_1850</name>
</gene>
<organism evidence="3 4">
    <name type="scientific">Deinococcus proteolyticus (strain ATCC 35074 / DSM 20540 / JCM 6276 / NBRC 101906 / NCIMB 13154 / VKM Ac-1939 / CCM 2703 / MRP)</name>
    <dbReference type="NCBI Taxonomy" id="693977"/>
    <lineage>
        <taxon>Bacteria</taxon>
        <taxon>Thermotogati</taxon>
        <taxon>Deinococcota</taxon>
        <taxon>Deinococci</taxon>
        <taxon>Deinococcales</taxon>
        <taxon>Deinococcaceae</taxon>
        <taxon>Deinococcus</taxon>
    </lineage>
</organism>
<evidence type="ECO:0000256" key="1">
    <source>
        <dbReference type="ARBA" id="ARBA00023002"/>
    </source>
</evidence>
<dbReference type="AlphaFoldDB" id="F0RLX2"/>
<dbReference type="PANTHER" id="PTHR30466">
    <property type="entry name" value="FLAVIN REDUCTASE"/>
    <property type="match status" value="1"/>
</dbReference>
<name>F0RLX2_DEIPM</name>
<dbReference type="KEGG" id="dpt:Deipr_1850"/>
<dbReference type="GO" id="GO:0010181">
    <property type="term" value="F:FMN binding"/>
    <property type="evidence" value="ECO:0007669"/>
    <property type="project" value="InterPro"/>
</dbReference>
<dbReference type="SMART" id="SM00903">
    <property type="entry name" value="Flavin_Reduct"/>
    <property type="match status" value="1"/>
</dbReference>
<keyword evidence="4" id="KW-1185">Reference proteome</keyword>
<proteinExistence type="predicted"/>
<reference evidence="4" key="1">
    <citation type="submission" date="2011-02" db="EMBL/GenBank/DDBJ databases">
        <title>The complete sequence of chromosome of Deinococcus proteolyticus DSM 20540.</title>
        <authorList>
            <consortium name="US DOE Joint Genome Institute (JGI-PGF)"/>
            <person name="Lucas S."/>
            <person name="Copeland A."/>
            <person name="Lapidus A."/>
            <person name="Bruce D."/>
            <person name="Goodwin L."/>
            <person name="Pitluck S."/>
            <person name="Kyrpides N."/>
            <person name="Mavromatis K."/>
            <person name="Pagani I."/>
            <person name="Ivanova N."/>
            <person name="Ovchinnikova G."/>
            <person name="Zeytun A."/>
            <person name="Detter J.C."/>
            <person name="Han C."/>
            <person name="Land M."/>
            <person name="Hauser L."/>
            <person name="Markowitz V."/>
            <person name="Cheng J.-F."/>
            <person name="Hugenholtz P."/>
            <person name="Woyke T."/>
            <person name="Wu D."/>
            <person name="Pukall R."/>
            <person name="Steenblock K."/>
            <person name="Brambilla E."/>
            <person name="Klenk H.-P."/>
            <person name="Eisen J.A."/>
        </authorList>
    </citation>
    <scope>NUCLEOTIDE SEQUENCE [LARGE SCALE GENOMIC DNA]</scope>
    <source>
        <strain evidence="4">ATCC 35074 / DSM 20540 / JCM 6276 / NBRC 101906 / NCIMB 13154 / VKM Ac-1939 / CCM 2703 / MRP</strain>
    </source>
</reference>
<dbReference type="PANTHER" id="PTHR30466:SF1">
    <property type="entry name" value="FMN REDUCTASE (NADH) RUTF"/>
    <property type="match status" value="1"/>
</dbReference>
<dbReference type="Gene3D" id="2.30.110.10">
    <property type="entry name" value="Electron Transport, Fmn-binding Protein, Chain A"/>
    <property type="match status" value="1"/>
</dbReference>
<dbReference type="RefSeq" id="WP_013615590.1">
    <property type="nucleotide sequence ID" value="NC_015161.1"/>
</dbReference>
<dbReference type="HOGENOM" id="CLU_059021_1_4_0"/>
<dbReference type="InterPro" id="IPR050268">
    <property type="entry name" value="NADH-dep_flavin_reductase"/>
</dbReference>
<evidence type="ECO:0000259" key="2">
    <source>
        <dbReference type="SMART" id="SM00903"/>
    </source>
</evidence>
<dbReference type="Proteomes" id="UP000007718">
    <property type="component" value="Chromosome"/>
</dbReference>
<dbReference type="InterPro" id="IPR012349">
    <property type="entry name" value="Split_barrel_FMN-bd"/>
</dbReference>